<keyword evidence="5 10" id="KW-0548">Nucleotidyltransferase</keyword>
<dbReference type="EMBL" id="CBXV010000004">
    <property type="protein sequence ID" value="CDM65100.1"/>
    <property type="molecule type" value="Genomic_DNA"/>
</dbReference>
<dbReference type="GO" id="GO:0008879">
    <property type="term" value="F:glucose-1-phosphate thymidylyltransferase activity"/>
    <property type="evidence" value="ECO:0007669"/>
    <property type="project" value="UniProtKB-EC"/>
</dbReference>
<dbReference type="STRING" id="454194.PYK22_01098"/>
<feature type="domain" description="Nucleotidyl transferase" evidence="9">
    <location>
        <begin position="2"/>
        <end position="236"/>
    </location>
</feature>
<dbReference type="SUPFAM" id="SSF53448">
    <property type="entry name" value="Nucleotide-diphospho-sugar transferases"/>
    <property type="match status" value="1"/>
</dbReference>
<organism evidence="10 11">
    <name type="scientific">Pyrinomonas methylaliphatogenes</name>
    <dbReference type="NCBI Taxonomy" id="454194"/>
    <lineage>
        <taxon>Bacteria</taxon>
        <taxon>Pseudomonadati</taxon>
        <taxon>Acidobacteriota</taxon>
        <taxon>Blastocatellia</taxon>
        <taxon>Blastocatellales</taxon>
        <taxon>Pyrinomonadaceae</taxon>
        <taxon>Pyrinomonas</taxon>
    </lineage>
</organism>
<keyword evidence="11" id="KW-1185">Reference proteome</keyword>
<name>A0A0B6WY93_9BACT</name>
<dbReference type="AlphaFoldDB" id="A0A0B6WY93"/>
<evidence type="ECO:0000256" key="6">
    <source>
        <dbReference type="ARBA" id="ARBA00022723"/>
    </source>
</evidence>
<dbReference type="RefSeq" id="WP_041975557.1">
    <property type="nucleotide sequence ID" value="NZ_CBXV010000004.1"/>
</dbReference>
<keyword evidence="4 10" id="KW-0808">Transferase</keyword>
<evidence type="ECO:0000256" key="8">
    <source>
        <dbReference type="ARBA" id="ARBA00049336"/>
    </source>
</evidence>
<keyword evidence="7" id="KW-0460">Magnesium</keyword>
<evidence type="ECO:0000256" key="7">
    <source>
        <dbReference type="ARBA" id="ARBA00022842"/>
    </source>
</evidence>
<protein>
    <recommendedName>
        <fullName evidence="3">glucose-1-phosphate thymidylyltransferase</fullName>
        <ecNumber evidence="3">2.7.7.24</ecNumber>
    </recommendedName>
</protein>
<evidence type="ECO:0000313" key="10">
    <source>
        <dbReference type="EMBL" id="CDM65100.1"/>
    </source>
</evidence>
<comment type="catalytic activity">
    <reaction evidence="8">
        <text>dTTP + alpha-D-glucose 1-phosphate + H(+) = dTDP-alpha-D-glucose + diphosphate</text>
        <dbReference type="Rhea" id="RHEA:15225"/>
        <dbReference type="ChEBI" id="CHEBI:15378"/>
        <dbReference type="ChEBI" id="CHEBI:33019"/>
        <dbReference type="ChEBI" id="CHEBI:37568"/>
        <dbReference type="ChEBI" id="CHEBI:57477"/>
        <dbReference type="ChEBI" id="CHEBI:58601"/>
        <dbReference type="EC" id="2.7.7.24"/>
    </reaction>
</comment>
<dbReference type="Gene3D" id="3.90.550.10">
    <property type="entry name" value="Spore Coat Polysaccharide Biosynthesis Protein SpsA, Chain A"/>
    <property type="match status" value="1"/>
</dbReference>
<evidence type="ECO:0000259" key="9">
    <source>
        <dbReference type="Pfam" id="PF00483"/>
    </source>
</evidence>
<evidence type="ECO:0000256" key="2">
    <source>
        <dbReference type="ARBA" id="ARBA00010480"/>
    </source>
</evidence>
<dbReference type="PANTHER" id="PTHR43532">
    <property type="entry name" value="GLUCOSE-1-PHOSPHATE THYMIDYLYLTRANSFERASE"/>
    <property type="match status" value="1"/>
</dbReference>
<keyword evidence="6" id="KW-0479">Metal-binding</keyword>
<reference evidence="10 11" key="1">
    <citation type="submission" date="2013-12" db="EMBL/GenBank/DDBJ databases">
        <authorList>
            <person name="Stott M."/>
        </authorList>
    </citation>
    <scope>NUCLEOTIDE SEQUENCE [LARGE SCALE GENOMIC DNA]</scope>
    <source>
        <strain evidence="10 11">K22</strain>
    </source>
</reference>
<dbReference type="Proteomes" id="UP000031518">
    <property type="component" value="Unassembled WGS sequence"/>
</dbReference>
<reference evidence="10 11" key="2">
    <citation type="submission" date="2015-01" db="EMBL/GenBank/DDBJ databases">
        <title>Complete genome sequence of Pyrinomonas methylaliphatogenes type strain K22T.</title>
        <authorList>
            <person name="Lee K.C.Y."/>
            <person name="Power J.F."/>
            <person name="Dunfield P.F."/>
            <person name="Morgan X.C."/>
            <person name="Huttenhower C."/>
            <person name="Stott M.B."/>
        </authorList>
    </citation>
    <scope>NUCLEOTIDE SEQUENCE [LARGE SCALE GENOMIC DNA]</scope>
    <source>
        <strain evidence="10 11">K22</strain>
    </source>
</reference>
<evidence type="ECO:0000256" key="1">
    <source>
        <dbReference type="ARBA" id="ARBA00001946"/>
    </source>
</evidence>
<sequence length="261" mass="28453">MKGVVLAGGLGTRLYPLTKVTNKHLLPVYNQPMIYYPIQTLVNAGITDILIVTGGNSAGDFLKLLGNGKAFGLKHLNYTYQEGEGGIADALSLAEDFADGDPVCVILGDNIIEGNICRAVRAFRHQGSGAKILLKKVPDPQRFGVPELDGPRIVRIEEKPKEPKSDYAVIGIYMYDADVFNIIKTLKPSARGELEITDVNNIYIERGEMTWDELEGWWTDAGTFDSLLRASNLVAQTGANKLDLGDKGVRSEREVTSGVKA</sequence>
<dbReference type="InterPro" id="IPR005907">
    <property type="entry name" value="G1P_thy_trans_s"/>
</dbReference>
<comment type="cofactor">
    <cofactor evidence="1">
        <name>Mg(2+)</name>
        <dbReference type="ChEBI" id="CHEBI:18420"/>
    </cofactor>
</comment>
<dbReference type="InterPro" id="IPR029044">
    <property type="entry name" value="Nucleotide-diphossugar_trans"/>
</dbReference>
<dbReference type="GO" id="GO:0046872">
    <property type="term" value="F:metal ion binding"/>
    <property type="evidence" value="ECO:0007669"/>
    <property type="project" value="UniProtKB-KW"/>
</dbReference>
<dbReference type="EC" id="2.7.7.24" evidence="3"/>
<evidence type="ECO:0000313" key="11">
    <source>
        <dbReference type="Proteomes" id="UP000031518"/>
    </source>
</evidence>
<gene>
    <name evidence="10" type="ORF">PYK22_01098</name>
</gene>
<comment type="similarity">
    <text evidence="2">Belongs to the glucose-1-phosphate thymidylyltransferase family.</text>
</comment>
<proteinExistence type="inferred from homology"/>
<evidence type="ECO:0000256" key="5">
    <source>
        <dbReference type="ARBA" id="ARBA00022695"/>
    </source>
</evidence>
<accession>A0A0B6WY93</accession>
<dbReference type="PANTHER" id="PTHR43532:SF1">
    <property type="entry name" value="GLUCOSE-1-PHOSPHATE THYMIDYLYLTRANSFERASE 1"/>
    <property type="match status" value="1"/>
</dbReference>
<evidence type="ECO:0000256" key="4">
    <source>
        <dbReference type="ARBA" id="ARBA00022679"/>
    </source>
</evidence>
<dbReference type="OrthoDB" id="9803871at2"/>
<evidence type="ECO:0000256" key="3">
    <source>
        <dbReference type="ARBA" id="ARBA00012461"/>
    </source>
</evidence>
<dbReference type="Pfam" id="PF00483">
    <property type="entry name" value="NTP_transferase"/>
    <property type="match status" value="1"/>
</dbReference>
<dbReference type="InterPro" id="IPR005835">
    <property type="entry name" value="NTP_transferase_dom"/>
</dbReference>